<dbReference type="SUPFAM" id="SSF50715">
    <property type="entry name" value="Ribosomal protein L25-like"/>
    <property type="match status" value="1"/>
</dbReference>
<organism evidence="7">
    <name type="scientific">uncultured Eubacteriales bacterium</name>
    <dbReference type="NCBI Taxonomy" id="172733"/>
    <lineage>
        <taxon>Bacteria</taxon>
        <taxon>Bacillati</taxon>
        <taxon>Bacillota</taxon>
        <taxon>Clostridia</taxon>
        <taxon>Eubacteriales</taxon>
        <taxon>environmental samples</taxon>
    </lineage>
</organism>
<reference evidence="7" key="1">
    <citation type="submission" date="2016-04" db="EMBL/GenBank/DDBJ databases">
        <authorList>
            <person name="Evans L.H."/>
            <person name="Alamgir A."/>
            <person name="Owens N."/>
            <person name="Weber N.D."/>
            <person name="Virtaneva K."/>
            <person name="Barbian K."/>
            <person name="Babar A."/>
            <person name="Rosenke K."/>
        </authorList>
    </citation>
    <scope>NUCLEOTIDE SEQUENCE</scope>
    <source>
        <strain evidence="7">86</strain>
    </source>
</reference>
<evidence type="ECO:0000259" key="5">
    <source>
        <dbReference type="Pfam" id="PF01386"/>
    </source>
</evidence>
<keyword evidence="3" id="KW-0689">Ribosomal protein</keyword>
<dbReference type="GO" id="GO:0022625">
    <property type="term" value="C:cytosolic large ribosomal subunit"/>
    <property type="evidence" value="ECO:0007669"/>
    <property type="project" value="TreeGrafter"/>
</dbReference>
<dbReference type="InterPro" id="IPR020057">
    <property type="entry name" value="Ribosomal_bL25_b-dom"/>
</dbReference>
<evidence type="ECO:0000313" key="7">
    <source>
        <dbReference type="EMBL" id="SBV97194.1"/>
    </source>
</evidence>
<evidence type="ECO:0000256" key="3">
    <source>
        <dbReference type="ARBA" id="ARBA00022980"/>
    </source>
</evidence>
<keyword evidence="1" id="KW-0699">rRNA-binding</keyword>
<dbReference type="GO" id="GO:0003735">
    <property type="term" value="F:structural constituent of ribosome"/>
    <property type="evidence" value="ECO:0007669"/>
    <property type="project" value="InterPro"/>
</dbReference>
<protein>
    <submittedName>
        <fullName evidence="7">Ribosomal 5S rRNA E-loop binding protein Ctc/L25/TL5</fullName>
    </submittedName>
</protein>
<sequence>MSITTVQKRDLAAKVKALRRAGGVPCVIFGASLPESLSVQLEQSAAQQLLRQKRVGSKLELQLDGEVIPAQIKDVDRDFATNDVVHISFQVLDADKKVNSRAQIILLNRDKVPGNLEQLLFEIPFTSLPKDMVDTVSIDLEGLPVGSIVTIGDLPEFQGEKAEPQVGADSIVLKIKDKKRQPQAEE</sequence>
<dbReference type="GO" id="GO:0006412">
    <property type="term" value="P:translation"/>
    <property type="evidence" value="ECO:0007669"/>
    <property type="project" value="InterPro"/>
</dbReference>
<dbReference type="InterPro" id="IPR020056">
    <property type="entry name" value="Rbsml_bL25/Gln-tRNA_synth_N"/>
</dbReference>
<dbReference type="EMBL" id="FLUN01000001">
    <property type="protein sequence ID" value="SBV97194.1"/>
    <property type="molecule type" value="Genomic_DNA"/>
</dbReference>
<feature type="domain" description="Large ribosomal subunit protein bL25 L25" evidence="5">
    <location>
        <begin position="6"/>
        <end position="89"/>
    </location>
</feature>
<evidence type="ECO:0000256" key="2">
    <source>
        <dbReference type="ARBA" id="ARBA00022884"/>
    </source>
</evidence>
<dbReference type="PANTHER" id="PTHR33284">
    <property type="entry name" value="RIBOSOMAL PROTEIN L25/GLN-TRNA SYNTHETASE, ANTI-CODON-BINDING DOMAIN-CONTAINING PROTEIN"/>
    <property type="match status" value="1"/>
</dbReference>
<feature type="domain" description="Large ribosomal subunit protein bL25 beta" evidence="6">
    <location>
        <begin position="114"/>
        <end position="176"/>
    </location>
</feature>
<dbReference type="AlphaFoldDB" id="A0A212JCM1"/>
<accession>A0A212JCM1</accession>
<keyword evidence="4" id="KW-0687">Ribonucleoprotein</keyword>
<dbReference type="Gene3D" id="2.40.240.10">
    <property type="entry name" value="Ribosomal Protein L25, Chain P"/>
    <property type="match status" value="1"/>
</dbReference>
<name>A0A212JCM1_9FIRM</name>
<evidence type="ECO:0000256" key="1">
    <source>
        <dbReference type="ARBA" id="ARBA00022730"/>
    </source>
</evidence>
<dbReference type="Pfam" id="PF01386">
    <property type="entry name" value="Ribosomal_L25p"/>
    <property type="match status" value="1"/>
</dbReference>
<dbReference type="CDD" id="cd00495">
    <property type="entry name" value="Ribosomal_L25_TL5_CTC"/>
    <property type="match status" value="1"/>
</dbReference>
<dbReference type="InterPro" id="IPR029751">
    <property type="entry name" value="Ribosomal_L25_dom"/>
</dbReference>
<dbReference type="InterPro" id="IPR037121">
    <property type="entry name" value="Ribosomal_bL25_C"/>
</dbReference>
<dbReference type="GO" id="GO:0008097">
    <property type="term" value="F:5S rRNA binding"/>
    <property type="evidence" value="ECO:0007669"/>
    <property type="project" value="TreeGrafter"/>
</dbReference>
<keyword evidence="2" id="KW-0694">RNA-binding</keyword>
<dbReference type="Gene3D" id="2.170.120.20">
    <property type="entry name" value="Ribosomal protein L25, beta domain"/>
    <property type="match status" value="1"/>
</dbReference>
<dbReference type="InterPro" id="IPR011035">
    <property type="entry name" value="Ribosomal_bL25/Gln-tRNA_synth"/>
</dbReference>
<dbReference type="Pfam" id="PF14693">
    <property type="entry name" value="Ribosomal_TL5_C"/>
    <property type="match status" value="1"/>
</dbReference>
<dbReference type="PANTHER" id="PTHR33284:SF1">
    <property type="entry name" value="RIBOSOMAL PROTEIN L25_GLN-TRNA SYNTHETASE, ANTI-CODON-BINDING DOMAIN-CONTAINING PROTEIN"/>
    <property type="match status" value="1"/>
</dbReference>
<dbReference type="InterPro" id="IPR020930">
    <property type="entry name" value="Ribosomal_uL5_bac-type"/>
</dbReference>
<proteinExistence type="predicted"/>
<gene>
    <name evidence="7" type="ORF">KL86CLO1_10878</name>
</gene>
<evidence type="ECO:0000259" key="6">
    <source>
        <dbReference type="Pfam" id="PF14693"/>
    </source>
</evidence>
<evidence type="ECO:0000256" key="4">
    <source>
        <dbReference type="ARBA" id="ARBA00023274"/>
    </source>
</evidence>